<feature type="compositionally biased region" description="Basic and acidic residues" evidence="1">
    <location>
        <begin position="18"/>
        <end position="28"/>
    </location>
</feature>
<organism evidence="2 3">
    <name type="scientific">Tilletia indica</name>
    <dbReference type="NCBI Taxonomy" id="43049"/>
    <lineage>
        <taxon>Eukaryota</taxon>
        <taxon>Fungi</taxon>
        <taxon>Dikarya</taxon>
        <taxon>Basidiomycota</taxon>
        <taxon>Ustilaginomycotina</taxon>
        <taxon>Exobasidiomycetes</taxon>
        <taxon>Tilletiales</taxon>
        <taxon>Tilletiaceae</taxon>
        <taxon>Tilletia</taxon>
    </lineage>
</organism>
<gene>
    <name evidence="2" type="ORF">A4X13_0g5801</name>
</gene>
<dbReference type="Proteomes" id="UP000077521">
    <property type="component" value="Unassembled WGS sequence"/>
</dbReference>
<feature type="compositionally biased region" description="Acidic residues" evidence="1">
    <location>
        <begin position="200"/>
        <end position="213"/>
    </location>
</feature>
<reference evidence="2" key="2">
    <citation type="journal article" date="2019" name="IMA Fungus">
        <title>Genome sequencing and comparison of five Tilletia species to identify candidate genes for the detection of regulated species infecting wheat.</title>
        <authorList>
            <person name="Nguyen H.D.T."/>
            <person name="Sultana T."/>
            <person name="Kesanakurti P."/>
            <person name="Hambleton S."/>
        </authorList>
    </citation>
    <scope>NUCLEOTIDE SEQUENCE</scope>
    <source>
        <strain evidence="2">DAOMC 236416</strain>
    </source>
</reference>
<evidence type="ECO:0000256" key="1">
    <source>
        <dbReference type="SAM" id="MobiDB-lite"/>
    </source>
</evidence>
<accession>A0A8T8SRF7</accession>
<feature type="region of interest" description="Disordered" evidence="1">
    <location>
        <begin position="1"/>
        <end position="72"/>
    </location>
</feature>
<evidence type="ECO:0000313" key="2">
    <source>
        <dbReference type="EMBL" id="KAE8246414.1"/>
    </source>
</evidence>
<feature type="region of interest" description="Disordered" evidence="1">
    <location>
        <begin position="198"/>
        <end position="230"/>
    </location>
</feature>
<comment type="caution">
    <text evidence="2">The sequence shown here is derived from an EMBL/GenBank/DDBJ whole genome shotgun (WGS) entry which is preliminary data.</text>
</comment>
<reference evidence="2" key="1">
    <citation type="submission" date="2016-04" db="EMBL/GenBank/DDBJ databases">
        <authorList>
            <person name="Nguyen H.D."/>
            <person name="Samba Siva P."/>
            <person name="Cullis J."/>
            <person name="Levesque C.A."/>
            <person name="Hambleton S."/>
        </authorList>
    </citation>
    <scope>NUCLEOTIDE SEQUENCE</scope>
    <source>
        <strain evidence="2">DAOMC 236416</strain>
    </source>
</reference>
<sequence length="447" mass="49020">MVQSDREDGYLSPTSSDDASRNIDHSVDGESDSFAAMSECSSSDDGDEVGLEDGSQDGSMTDDSGPVSSRAKIQAAKAHYQALAAVQPAVSTLKPLAPRRNRVEASPWTKKAVVSTRQLYQWFEAQQNDYTSHDFSVCEFINIIWTGHGGDSPRDISGRSFSLEFAPTVSRKDEAALIDKGGAVYRHYFECQGQCVTAAEPDEDEESEEEPPDQEPSNITAKAHAPSKRRDKVDRLVAGLKQASRLHADPFIAVDLFVEANSENVFAYQPLHITKTMKRFSVGVKSSWSIQNLIRWQGKAIYLDSSWRNKNENRAPLTFVTTTNGAGHMVPCAAYLSADATSRTYEHLLKALEGQVVEEAALICSRADAQPASKSSTNVDVLLHNARKICTERAWRPATVMIDKCKAELNAINDGEKEDKQLSTVACLLISTLHFLLGWASAIQSLA</sequence>
<keyword evidence="3" id="KW-1185">Reference proteome</keyword>
<evidence type="ECO:0000313" key="3">
    <source>
        <dbReference type="Proteomes" id="UP000077521"/>
    </source>
</evidence>
<feature type="compositionally biased region" description="Acidic residues" evidence="1">
    <location>
        <begin position="42"/>
        <end position="55"/>
    </location>
</feature>
<proteinExistence type="predicted"/>
<dbReference type="AlphaFoldDB" id="A0A8T8SRF7"/>
<name>A0A8T8SRF7_9BASI</name>
<dbReference type="EMBL" id="LWDF02000485">
    <property type="protein sequence ID" value="KAE8246414.1"/>
    <property type="molecule type" value="Genomic_DNA"/>
</dbReference>
<protein>
    <submittedName>
        <fullName evidence="2">Uncharacterized protein</fullName>
    </submittedName>
</protein>